<comment type="caution">
    <text evidence="1">The sequence shown here is derived from an EMBL/GenBank/DDBJ whole genome shotgun (WGS) entry which is preliminary data.</text>
</comment>
<proteinExistence type="predicted"/>
<evidence type="ECO:0000313" key="2">
    <source>
        <dbReference type="Proteomes" id="UP001232992"/>
    </source>
</evidence>
<evidence type="ECO:0000313" key="1">
    <source>
        <dbReference type="EMBL" id="MDJ1182967.1"/>
    </source>
</evidence>
<gene>
    <name evidence="1" type="ORF">PMH09_07130</name>
</gene>
<sequence length="47" mass="5532">MNSSYFCVLNNTIITKITIPHPTWQIAIANPVPLRKRDRTCLDYILW</sequence>
<protein>
    <submittedName>
        <fullName evidence="1">Uncharacterized protein</fullName>
    </submittedName>
</protein>
<dbReference type="Proteomes" id="UP001232992">
    <property type="component" value="Unassembled WGS sequence"/>
</dbReference>
<name>A0ABT7BUV1_9CYAN</name>
<dbReference type="RefSeq" id="WP_283757619.1">
    <property type="nucleotide sequence ID" value="NZ_JAQOSQ010000005.1"/>
</dbReference>
<keyword evidence="2" id="KW-1185">Reference proteome</keyword>
<accession>A0ABT7BUV1</accession>
<reference evidence="1 2" key="1">
    <citation type="submission" date="2023-01" db="EMBL/GenBank/DDBJ databases">
        <title>Novel diversity within Roseofilum (Cyanobacteria; Desertifilaceae) from marine benthic mats with descriptions of four novel species.</title>
        <authorList>
            <person name="Wang Y."/>
            <person name="Berthold D.E."/>
            <person name="Hu J."/>
            <person name="Lefler F.W."/>
            <person name="Laughinghouse H.D. IV."/>
        </authorList>
    </citation>
    <scope>NUCLEOTIDE SEQUENCE [LARGE SCALE GENOMIC DNA]</scope>
    <source>
        <strain evidence="1 2">BLCC-M143</strain>
    </source>
</reference>
<dbReference type="EMBL" id="JAQOSQ010000005">
    <property type="protein sequence ID" value="MDJ1182967.1"/>
    <property type="molecule type" value="Genomic_DNA"/>
</dbReference>
<organism evidence="1 2">
    <name type="scientific">Roseofilum casamattae BLCC-M143</name>
    <dbReference type="NCBI Taxonomy" id="3022442"/>
    <lineage>
        <taxon>Bacteria</taxon>
        <taxon>Bacillati</taxon>
        <taxon>Cyanobacteriota</taxon>
        <taxon>Cyanophyceae</taxon>
        <taxon>Desertifilales</taxon>
        <taxon>Desertifilaceae</taxon>
        <taxon>Roseofilum</taxon>
        <taxon>Roseofilum casamattae</taxon>
    </lineage>
</organism>